<gene>
    <name evidence="2" type="ORF">FIBSPDRAFT_609993</name>
</gene>
<accession>A0A167T4E8</accession>
<dbReference type="Proteomes" id="UP000076532">
    <property type="component" value="Unassembled WGS sequence"/>
</dbReference>
<keyword evidence="3" id="KW-1185">Reference proteome</keyword>
<protein>
    <submittedName>
        <fullName evidence="2">Uncharacterized protein</fullName>
    </submittedName>
</protein>
<dbReference type="EMBL" id="KV418472">
    <property type="protein sequence ID" value="KZP02550.1"/>
    <property type="molecule type" value="Genomic_DNA"/>
</dbReference>
<feature type="transmembrane region" description="Helical" evidence="1">
    <location>
        <begin position="139"/>
        <end position="158"/>
    </location>
</feature>
<keyword evidence="1" id="KW-0812">Transmembrane</keyword>
<feature type="transmembrane region" description="Helical" evidence="1">
    <location>
        <begin position="111"/>
        <end position="133"/>
    </location>
</feature>
<evidence type="ECO:0000313" key="2">
    <source>
        <dbReference type="EMBL" id="KZP02550.1"/>
    </source>
</evidence>
<keyword evidence="1" id="KW-1133">Transmembrane helix</keyword>
<sequence length="166" mass="18160">MGRACRTPGWKHRLTAAQCNGSANKQTETHERRVHLAHVVRHRTLEPDTCLRLIPVCEASDMCMCTRVPKASTVPRAGAEMGRDVRANWPTAVTNRASSAARGCWGYRVDIVYCGWWIWVAGDLVIISSGTTFGVRGSGYYIFTIGMRVAAAAVLLLLHDGASANM</sequence>
<reference evidence="2 3" key="1">
    <citation type="journal article" date="2016" name="Mol. Biol. Evol.">
        <title>Comparative Genomics of Early-Diverging Mushroom-Forming Fungi Provides Insights into the Origins of Lignocellulose Decay Capabilities.</title>
        <authorList>
            <person name="Nagy L.G."/>
            <person name="Riley R."/>
            <person name="Tritt A."/>
            <person name="Adam C."/>
            <person name="Daum C."/>
            <person name="Floudas D."/>
            <person name="Sun H."/>
            <person name="Yadav J.S."/>
            <person name="Pangilinan J."/>
            <person name="Larsson K.H."/>
            <person name="Matsuura K."/>
            <person name="Barry K."/>
            <person name="Labutti K."/>
            <person name="Kuo R."/>
            <person name="Ohm R.A."/>
            <person name="Bhattacharya S.S."/>
            <person name="Shirouzu T."/>
            <person name="Yoshinaga Y."/>
            <person name="Martin F.M."/>
            <person name="Grigoriev I.V."/>
            <person name="Hibbett D.S."/>
        </authorList>
    </citation>
    <scope>NUCLEOTIDE SEQUENCE [LARGE SCALE GENOMIC DNA]</scope>
    <source>
        <strain evidence="2 3">CBS 109695</strain>
    </source>
</reference>
<keyword evidence="1" id="KW-0472">Membrane</keyword>
<evidence type="ECO:0000313" key="3">
    <source>
        <dbReference type="Proteomes" id="UP000076532"/>
    </source>
</evidence>
<dbReference type="AlphaFoldDB" id="A0A167T4E8"/>
<name>A0A167T4E8_9AGAM</name>
<proteinExistence type="predicted"/>
<organism evidence="2 3">
    <name type="scientific">Athelia psychrophila</name>
    <dbReference type="NCBI Taxonomy" id="1759441"/>
    <lineage>
        <taxon>Eukaryota</taxon>
        <taxon>Fungi</taxon>
        <taxon>Dikarya</taxon>
        <taxon>Basidiomycota</taxon>
        <taxon>Agaricomycotina</taxon>
        <taxon>Agaricomycetes</taxon>
        <taxon>Agaricomycetidae</taxon>
        <taxon>Atheliales</taxon>
        <taxon>Atheliaceae</taxon>
        <taxon>Athelia</taxon>
    </lineage>
</organism>
<evidence type="ECO:0000256" key="1">
    <source>
        <dbReference type="SAM" id="Phobius"/>
    </source>
</evidence>